<dbReference type="GeneID" id="24877234"/>
<dbReference type="Proteomes" id="UP000033063">
    <property type="component" value="Chromosome"/>
</dbReference>
<dbReference type="AlphaFoldDB" id="A0A0E3RR71"/>
<evidence type="ECO:0000313" key="3">
    <source>
        <dbReference type="Proteomes" id="UP000033063"/>
    </source>
</evidence>
<proteinExistence type="predicted"/>
<dbReference type="PANTHER" id="PTHR13504:SF38">
    <property type="entry name" value="FIDO DOMAIN-CONTAINING PROTEIN"/>
    <property type="match status" value="1"/>
</dbReference>
<dbReference type="PANTHER" id="PTHR13504">
    <property type="entry name" value="FIDO DOMAIN-CONTAINING PROTEIN DDB_G0283145"/>
    <property type="match status" value="1"/>
</dbReference>
<dbReference type="EMBL" id="CP009513">
    <property type="protein sequence ID" value="AKB67594.1"/>
    <property type="molecule type" value="Genomic_DNA"/>
</dbReference>
<sequence length="350" mass="41017">MGRRPYRVEVNYPKDRSPQYFLTKDVWFKGKKTKVKKYLGNTPPSGKDIEKLSIEHAFEIETKVAEKKAEISSTFYNSEYLSIEEVRNIEELRFLYKTFTELLTTNEIEAYEQRFEVSYVQGTTSIEGNTFSLEETHNLLIDGIPPKEKSLREINEIQNFKKVKIYRDKYKGKISPDFIKALHSFIMDNIDYESAGIFRRTDDIGIVGCDLRVTPSIMIEDEIQEIINEYYKNIEDGKYPFEQAVLFHYKFEIIHPFADGNGRVGREVFNYLLQKEEYPKLLFLGKDRDTYISALKLGNNGDYAEMIALFSELIMHQRSEVIKENLKKVVVPPQRRGQMRLTDFGFDETS</sequence>
<gene>
    <name evidence="2" type="ORF">MSMAL_1051</name>
</gene>
<dbReference type="InterPro" id="IPR040198">
    <property type="entry name" value="Fido_containing"/>
</dbReference>
<evidence type="ECO:0000313" key="2">
    <source>
        <dbReference type="EMBL" id="AKB67594.1"/>
    </source>
</evidence>
<dbReference type="Pfam" id="PF02661">
    <property type="entry name" value="Fic"/>
    <property type="match status" value="1"/>
</dbReference>
<evidence type="ECO:0000259" key="1">
    <source>
        <dbReference type="PROSITE" id="PS51459"/>
    </source>
</evidence>
<dbReference type="RefSeq" id="WP_048040099.1">
    <property type="nucleotide sequence ID" value="NZ_CP009513.1"/>
</dbReference>
<dbReference type="PROSITE" id="PS51459">
    <property type="entry name" value="FIDO"/>
    <property type="match status" value="1"/>
</dbReference>
<name>A0A0E3RR71_METMZ</name>
<dbReference type="Gene3D" id="1.10.3290.10">
    <property type="entry name" value="Fido-like domain"/>
    <property type="match status" value="1"/>
</dbReference>
<feature type="domain" description="Fido" evidence="1">
    <location>
        <begin position="174"/>
        <end position="312"/>
    </location>
</feature>
<dbReference type="PATRIC" id="fig|1434114.4.peg.1303"/>
<dbReference type="SUPFAM" id="SSF140931">
    <property type="entry name" value="Fic-like"/>
    <property type="match status" value="1"/>
</dbReference>
<organism evidence="2 3">
    <name type="scientific">Methanosarcina mazei LYC</name>
    <dbReference type="NCBI Taxonomy" id="1434114"/>
    <lineage>
        <taxon>Archaea</taxon>
        <taxon>Methanobacteriati</taxon>
        <taxon>Methanobacteriota</taxon>
        <taxon>Stenosarchaea group</taxon>
        <taxon>Methanomicrobia</taxon>
        <taxon>Methanosarcinales</taxon>
        <taxon>Methanosarcinaceae</taxon>
        <taxon>Methanosarcina</taxon>
    </lineage>
</organism>
<reference evidence="2 3" key="1">
    <citation type="submission" date="2014-07" db="EMBL/GenBank/DDBJ databases">
        <title>Methanogenic archaea and the global carbon cycle.</title>
        <authorList>
            <person name="Henriksen J.R."/>
            <person name="Luke J."/>
            <person name="Reinhart S."/>
            <person name="Benedict M.N."/>
            <person name="Youngblut N.D."/>
            <person name="Metcalf M.E."/>
            <person name="Whitaker R.J."/>
            <person name="Metcalf W.W."/>
        </authorList>
    </citation>
    <scope>NUCLEOTIDE SEQUENCE [LARGE SCALE GENOMIC DNA]</scope>
    <source>
        <strain evidence="2 3">LYC</strain>
    </source>
</reference>
<dbReference type="InterPro" id="IPR003812">
    <property type="entry name" value="Fido"/>
</dbReference>
<dbReference type="InterPro" id="IPR036597">
    <property type="entry name" value="Fido-like_dom_sf"/>
</dbReference>
<dbReference type="HOGENOM" id="CLU_040460_3_0_2"/>
<protein>
    <submittedName>
        <fullName evidence="2">Filamentation induced by cAMP protein Fic</fullName>
    </submittedName>
</protein>
<accession>A0A0E3RR71</accession>